<accession>A0ABX0VC64</accession>
<dbReference type="RefSeq" id="WP_167672181.1">
    <property type="nucleotide sequence ID" value="NZ_JAATJS010000002.1"/>
</dbReference>
<evidence type="ECO:0000313" key="3">
    <source>
        <dbReference type="EMBL" id="NIX76290.1"/>
    </source>
</evidence>
<sequence>MKSSRHLSDFEPTSEPHKKSPAVSRTVQAQLGLRLRQFYESLALGEQPVPDRFVELIDRLTEGLSEKAQP</sequence>
<comment type="caution">
    <text evidence="3">The sequence shown here is derived from an EMBL/GenBank/DDBJ whole genome shotgun (WGS) entry which is preliminary data.</text>
</comment>
<evidence type="ECO:0000313" key="4">
    <source>
        <dbReference type="Proteomes" id="UP000707352"/>
    </source>
</evidence>
<name>A0ABX0VC64_9HYPH</name>
<evidence type="ECO:0000256" key="1">
    <source>
        <dbReference type="SAM" id="MobiDB-lite"/>
    </source>
</evidence>
<feature type="region of interest" description="Disordered" evidence="1">
    <location>
        <begin position="1"/>
        <end position="25"/>
    </location>
</feature>
<keyword evidence="4" id="KW-1185">Reference proteome</keyword>
<reference evidence="3 4" key="1">
    <citation type="submission" date="2020-03" db="EMBL/GenBank/DDBJ databases">
        <title>The genome sequence of Microvirga sp. c23x22.</title>
        <authorList>
            <person name="Zhang X."/>
        </authorList>
    </citation>
    <scope>NUCLEOTIDE SEQUENCE [LARGE SCALE GENOMIC DNA]</scope>
    <source>
        <strain evidence="4">c23x22</strain>
    </source>
</reference>
<evidence type="ECO:0000259" key="2">
    <source>
        <dbReference type="Pfam" id="PF18557"/>
    </source>
</evidence>
<organism evidence="3 4">
    <name type="scientific">Microvirga terricola</name>
    <dbReference type="NCBI Taxonomy" id="2719797"/>
    <lineage>
        <taxon>Bacteria</taxon>
        <taxon>Pseudomonadati</taxon>
        <taxon>Pseudomonadota</taxon>
        <taxon>Alphaproteobacteria</taxon>
        <taxon>Hyphomicrobiales</taxon>
        <taxon>Methylobacteriaceae</taxon>
        <taxon>Microvirga</taxon>
    </lineage>
</organism>
<proteinExistence type="predicted"/>
<feature type="compositionally biased region" description="Basic and acidic residues" evidence="1">
    <location>
        <begin position="1"/>
        <end position="18"/>
    </location>
</feature>
<feature type="domain" description="Anti-sigma factor NepR" evidence="2">
    <location>
        <begin position="28"/>
        <end position="61"/>
    </location>
</feature>
<dbReference type="Pfam" id="PF18557">
    <property type="entry name" value="NepR"/>
    <property type="match status" value="1"/>
</dbReference>
<protein>
    <recommendedName>
        <fullName evidence="2">Anti-sigma factor NepR domain-containing protein</fullName>
    </recommendedName>
</protein>
<gene>
    <name evidence="3" type="ORF">HB375_06625</name>
</gene>
<dbReference type="InterPro" id="IPR041649">
    <property type="entry name" value="NepR"/>
</dbReference>
<dbReference type="EMBL" id="JAATJS010000002">
    <property type="protein sequence ID" value="NIX76290.1"/>
    <property type="molecule type" value="Genomic_DNA"/>
</dbReference>
<dbReference type="Proteomes" id="UP000707352">
    <property type="component" value="Unassembled WGS sequence"/>
</dbReference>